<evidence type="ECO:0000313" key="2">
    <source>
        <dbReference type="EMBL" id="EJW82898.1"/>
    </source>
</evidence>
<dbReference type="AlphaFoldDB" id="J9EL23"/>
<sequence length="106" mass="12156">MDFPLFVPTYEIDGRIYRRNIQKTRRNEYEINFGTSDTADLYGENDSCGAAVDALNSSDETRTMTSESSDLLTTDMADETDDDQLEQNEEFIVNYNKKQKMDSQAT</sequence>
<protein>
    <submittedName>
        <fullName evidence="2">Uncharacterized protein</fullName>
    </submittedName>
</protein>
<gene>
    <name evidence="2" type="ORF">WUBG_06193</name>
</gene>
<name>J9EL23_WUCBA</name>
<accession>J9EL23</accession>
<evidence type="ECO:0000313" key="3">
    <source>
        <dbReference type="Proteomes" id="UP000004810"/>
    </source>
</evidence>
<feature type="compositionally biased region" description="Polar residues" evidence="1">
    <location>
        <begin position="55"/>
        <end position="72"/>
    </location>
</feature>
<dbReference type="Proteomes" id="UP000004810">
    <property type="component" value="Unassembled WGS sequence"/>
</dbReference>
<reference evidence="3" key="1">
    <citation type="submission" date="2012-08" db="EMBL/GenBank/DDBJ databases">
        <title>The Genome Sequence of Wuchereria bancrofti.</title>
        <authorList>
            <person name="Nutman T.B."/>
            <person name="Fink D.L."/>
            <person name="Russ C."/>
            <person name="Young S."/>
            <person name="Zeng Q."/>
            <person name="Koehrsen M."/>
            <person name="Alvarado L."/>
            <person name="Berlin A."/>
            <person name="Chapman S.B."/>
            <person name="Chen Z."/>
            <person name="Freedman E."/>
            <person name="Gellesch M."/>
            <person name="Goldberg J."/>
            <person name="Griggs A."/>
            <person name="Gujja S."/>
            <person name="Heilman E.R."/>
            <person name="Heiman D."/>
            <person name="Hepburn T."/>
            <person name="Howarth C."/>
            <person name="Jen D."/>
            <person name="Larson L."/>
            <person name="Lewis B."/>
            <person name="Mehta T."/>
            <person name="Park D."/>
            <person name="Pearson M."/>
            <person name="Roberts A."/>
            <person name="Saif S."/>
            <person name="Shea T."/>
            <person name="Shenoy N."/>
            <person name="Sisk P."/>
            <person name="Stolte C."/>
            <person name="Sykes S."/>
            <person name="Walk T."/>
            <person name="White J."/>
            <person name="Yandava C."/>
            <person name="Haas B."/>
            <person name="Henn M.R."/>
            <person name="Nusbaum C."/>
            <person name="Birren B."/>
        </authorList>
    </citation>
    <scope>NUCLEOTIDE SEQUENCE [LARGE SCALE GENOMIC DNA]</scope>
    <source>
        <strain evidence="3">NA</strain>
    </source>
</reference>
<evidence type="ECO:0000256" key="1">
    <source>
        <dbReference type="SAM" id="MobiDB-lite"/>
    </source>
</evidence>
<comment type="caution">
    <text evidence="2">The sequence shown here is derived from an EMBL/GenBank/DDBJ whole genome shotgun (WGS) entry which is preliminary data.</text>
</comment>
<feature type="region of interest" description="Disordered" evidence="1">
    <location>
        <begin position="54"/>
        <end position="85"/>
    </location>
</feature>
<dbReference type="EMBL" id="ADBV01002565">
    <property type="protein sequence ID" value="EJW82898.1"/>
    <property type="molecule type" value="Genomic_DNA"/>
</dbReference>
<proteinExistence type="predicted"/>
<feature type="compositionally biased region" description="Acidic residues" evidence="1">
    <location>
        <begin position="76"/>
        <end position="85"/>
    </location>
</feature>
<organism evidence="2 3">
    <name type="scientific">Wuchereria bancrofti</name>
    <dbReference type="NCBI Taxonomy" id="6293"/>
    <lineage>
        <taxon>Eukaryota</taxon>
        <taxon>Metazoa</taxon>
        <taxon>Ecdysozoa</taxon>
        <taxon>Nematoda</taxon>
        <taxon>Chromadorea</taxon>
        <taxon>Rhabditida</taxon>
        <taxon>Spirurina</taxon>
        <taxon>Spiruromorpha</taxon>
        <taxon>Filarioidea</taxon>
        <taxon>Onchocercidae</taxon>
        <taxon>Wuchereria</taxon>
    </lineage>
</organism>